<organism evidence="4 5">
    <name type="scientific">Parastrongyloides trichosuri</name>
    <name type="common">Possum-specific nematode worm</name>
    <dbReference type="NCBI Taxonomy" id="131310"/>
    <lineage>
        <taxon>Eukaryota</taxon>
        <taxon>Metazoa</taxon>
        <taxon>Ecdysozoa</taxon>
        <taxon>Nematoda</taxon>
        <taxon>Chromadorea</taxon>
        <taxon>Rhabditida</taxon>
        <taxon>Tylenchina</taxon>
        <taxon>Panagrolaimomorpha</taxon>
        <taxon>Strongyloidoidea</taxon>
        <taxon>Strongyloididae</taxon>
        <taxon>Parastrongyloides</taxon>
    </lineage>
</organism>
<keyword evidence="1" id="KW-0378">Hydrolase</keyword>
<accession>A0A0N4ZF04</accession>
<feature type="domain" description="AB hydrolase-1" evidence="3">
    <location>
        <begin position="26"/>
        <end position="275"/>
    </location>
</feature>
<dbReference type="InterPro" id="IPR000639">
    <property type="entry name" value="Epox_hydrolase-like"/>
</dbReference>
<dbReference type="STRING" id="131310.A0A0N4ZF04"/>
<dbReference type="GO" id="GO:0004301">
    <property type="term" value="F:epoxide hydrolase activity"/>
    <property type="evidence" value="ECO:0007669"/>
    <property type="project" value="UniProtKB-ARBA"/>
</dbReference>
<dbReference type="WBParaSite" id="PTRK_0000633600.1">
    <property type="protein sequence ID" value="PTRK_0000633600.1"/>
    <property type="gene ID" value="PTRK_0000633600"/>
</dbReference>
<reference evidence="5" key="1">
    <citation type="submission" date="2017-02" db="UniProtKB">
        <authorList>
            <consortium name="WormBaseParasite"/>
        </authorList>
    </citation>
    <scope>IDENTIFICATION</scope>
</reference>
<proteinExistence type="inferred from homology"/>
<dbReference type="PANTHER" id="PTHR43329">
    <property type="entry name" value="EPOXIDE HYDROLASE"/>
    <property type="match status" value="1"/>
</dbReference>
<dbReference type="AlphaFoldDB" id="A0A0N4ZF04"/>
<dbReference type="Proteomes" id="UP000038045">
    <property type="component" value="Unplaced"/>
</dbReference>
<dbReference type="PRINTS" id="PR00412">
    <property type="entry name" value="EPOXHYDRLASE"/>
</dbReference>
<dbReference type="Pfam" id="PF00561">
    <property type="entry name" value="Abhydrolase_1"/>
    <property type="match status" value="1"/>
</dbReference>
<evidence type="ECO:0000256" key="2">
    <source>
        <dbReference type="ARBA" id="ARBA00038334"/>
    </source>
</evidence>
<evidence type="ECO:0000313" key="5">
    <source>
        <dbReference type="WBParaSite" id="PTRK_0000633600.1"/>
    </source>
</evidence>
<evidence type="ECO:0000313" key="4">
    <source>
        <dbReference type="Proteomes" id="UP000038045"/>
    </source>
</evidence>
<comment type="similarity">
    <text evidence="2">Belongs to the AB hydrolase superfamily. Epoxide hydrolase family.</text>
</comment>
<dbReference type="InterPro" id="IPR000073">
    <property type="entry name" value="AB_hydrolase_1"/>
</dbReference>
<dbReference type="Gene3D" id="3.40.50.1820">
    <property type="entry name" value="alpha/beta hydrolase"/>
    <property type="match status" value="1"/>
</dbReference>
<keyword evidence="4" id="KW-1185">Reference proteome</keyword>
<evidence type="ECO:0000256" key="1">
    <source>
        <dbReference type="ARBA" id="ARBA00022801"/>
    </source>
</evidence>
<dbReference type="SUPFAM" id="SSF53474">
    <property type="entry name" value="alpha/beta-Hydrolases"/>
    <property type="match status" value="1"/>
</dbReference>
<protein>
    <submittedName>
        <fullName evidence="5">AB hydrolase-1 domain-containing protein</fullName>
    </submittedName>
</protein>
<dbReference type="InterPro" id="IPR029058">
    <property type="entry name" value="AB_hydrolase_fold"/>
</dbReference>
<sequence>MDQISLKETVQRDQNVWMKGDKDKDLMLFIHGFPEFWYSWRKQLDYFKDNYCCVALDMRGYGDSDKPEGIHSYQIENLVEDIEDVIIKLGYKKAIIVGHDWGAIVSWMFAIFYPEMVEKLVIMDVPHPKAGEITYKQNWQQMLKSWYIYFFQFPQIPELFLSLNNFKPLKNMFKGSKGGLHNRDNLSNEDIQAFIYTFSQQNGFTYPINYYRSFIQRWNLIRIPNEPVKPETLIIWGEKDYFVVTENATLSQKFCSKSHVVVIKDASHWVQQDNPEEVNNEIKKFLKSN</sequence>
<evidence type="ECO:0000259" key="3">
    <source>
        <dbReference type="Pfam" id="PF00561"/>
    </source>
</evidence>
<dbReference type="PRINTS" id="PR00111">
    <property type="entry name" value="ABHYDROLASE"/>
</dbReference>
<name>A0A0N4ZF04_PARTI</name>